<feature type="domain" description="Peptidase A2" evidence="2">
    <location>
        <begin position="35"/>
        <end position="70"/>
    </location>
</feature>
<dbReference type="GO" id="GO:0004190">
    <property type="term" value="F:aspartic-type endopeptidase activity"/>
    <property type="evidence" value="ECO:0007669"/>
    <property type="project" value="InterPro"/>
</dbReference>
<dbReference type="GO" id="GO:0006508">
    <property type="term" value="P:proteolysis"/>
    <property type="evidence" value="ECO:0007669"/>
    <property type="project" value="InterPro"/>
</dbReference>
<feature type="non-terminal residue" evidence="3">
    <location>
        <position position="70"/>
    </location>
</feature>
<dbReference type="PROSITE" id="PS50175">
    <property type="entry name" value="ASP_PROT_RETROV"/>
    <property type="match status" value="1"/>
</dbReference>
<name>A0A8B6E5D5_MYTGA</name>
<dbReference type="InterPro" id="IPR001995">
    <property type="entry name" value="Peptidase_A2_cat"/>
</dbReference>
<dbReference type="Gene3D" id="2.40.70.10">
    <property type="entry name" value="Acid Proteases"/>
    <property type="match status" value="1"/>
</dbReference>
<gene>
    <name evidence="3" type="ORF">MGAL_10B038895</name>
</gene>
<accession>A0A8B6E5D5</accession>
<dbReference type="EMBL" id="UYJE01004563">
    <property type="protein sequence ID" value="VDI29178.1"/>
    <property type="molecule type" value="Genomic_DNA"/>
</dbReference>
<dbReference type="SUPFAM" id="SSF50630">
    <property type="entry name" value="Acid proteases"/>
    <property type="match status" value="1"/>
</dbReference>
<protein>
    <recommendedName>
        <fullName evidence="2">Peptidase A2 domain-containing protein</fullName>
    </recommendedName>
</protein>
<sequence>MGSADPINRIEDNFIIDRVTEASITVAVVIDMIVTNAVIDTGAEVTVLSEKLYNQIPVKRSKLRKATRNL</sequence>
<keyword evidence="1" id="KW-0378">Hydrolase</keyword>
<evidence type="ECO:0000259" key="2">
    <source>
        <dbReference type="PROSITE" id="PS50175"/>
    </source>
</evidence>
<dbReference type="AlphaFoldDB" id="A0A8B6E5D5"/>
<evidence type="ECO:0000256" key="1">
    <source>
        <dbReference type="ARBA" id="ARBA00022801"/>
    </source>
</evidence>
<reference evidence="3" key="1">
    <citation type="submission" date="2018-11" db="EMBL/GenBank/DDBJ databases">
        <authorList>
            <person name="Alioto T."/>
            <person name="Alioto T."/>
        </authorList>
    </citation>
    <scope>NUCLEOTIDE SEQUENCE</scope>
</reference>
<dbReference type="OrthoDB" id="5535068at2759"/>
<organism evidence="3 4">
    <name type="scientific">Mytilus galloprovincialis</name>
    <name type="common">Mediterranean mussel</name>
    <dbReference type="NCBI Taxonomy" id="29158"/>
    <lineage>
        <taxon>Eukaryota</taxon>
        <taxon>Metazoa</taxon>
        <taxon>Spiralia</taxon>
        <taxon>Lophotrochozoa</taxon>
        <taxon>Mollusca</taxon>
        <taxon>Bivalvia</taxon>
        <taxon>Autobranchia</taxon>
        <taxon>Pteriomorphia</taxon>
        <taxon>Mytilida</taxon>
        <taxon>Mytiloidea</taxon>
        <taxon>Mytilidae</taxon>
        <taxon>Mytilinae</taxon>
        <taxon>Mytilus</taxon>
    </lineage>
</organism>
<comment type="caution">
    <text evidence="3">The sequence shown here is derived from an EMBL/GenBank/DDBJ whole genome shotgun (WGS) entry which is preliminary data.</text>
</comment>
<evidence type="ECO:0000313" key="3">
    <source>
        <dbReference type="EMBL" id="VDI29178.1"/>
    </source>
</evidence>
<keyword evidence="4" id="KW-1185">Reference proteome</keyword>
<proteinExistence type="predicted"/>
<dbReference type="InterPro" id="IPR021109">
    <property type="entry name" value="Peptidase_aspartic_dom_sf"/>
</dbReference>
<dbReference type="Proteomes" id="UP000596742">
    <property type="component" value="Unassembled WGS sequence"/>
</dbReference>
<evidence type="ECO:0000313" key="4">
    <source>
        <dbReference type="Proteomes" id="UP000596742"/>
    </source>
</evidence>